<evidence type="ECO:0008006" key="4">
    <source>
        <dbReference type="Google" id="ProtNLM"/>
    </source>
</evidence>
<organism evidence="2 3">
    <name type="scientific">Lignipirellula cremea</name>
    <dbReference type="NCBI Taxonomy" id="2528010"/>
    <lineage>
        <taxon>Bacteria</taxon>
        <taxon>Pseudomonadati</taxon>
        <taxon>Planctomycetota</taxon>
        <taxon>Planctomycetia</taxon>
        <taxon>Pirellulales</taxon>
        <taxon>Pirellulaceae</taxon>
        <taxon>Lignipirellula</taxon>
    </lineage>
</organism>
<dbReference type="RefSeq" id="WP_145055952.1">
    <property type="nucleotide sequence ID" value="NZ_CP036433.1"/>
</dbReference>
<dbReference type="AlphaFoldDB" id="A0A518DZC0"/>
<gene>
    <name evidence="2" type="ORF">Pla8534_50100</name>
</gene>
<dbReference type="Pfam" id="PF06182">
    <property type="entry name" value="ABC2_membrane_6"/>
    <property type="match status" value="1"/>
</dbReference>
<evidence type="ECO:0000313" key="2">
    <source>
        <dbReference type="EMBL" id="QDU97165.1"/>
    </source>
</evidence>
<feature type="transmembrane region" description="Helical" evidence="1">
    <location>
        <begin position="29"/>
        <end position="50"/>
    </location>
</feature>
<dbReference type="PANTHER" id="PTHR36833:SF2">
    <property type="entry name" value="SLR0610 PROTEIN"/>
    <property type="match status" value="1"/>
</dbReference>
<protein>
    <recommendedName>
        <fullName evidence="4">ABC-2 family transporter protein</fullName>
    </recommendedName>
</protein>
<dbReference type="OrthoDB" id="3818833at2"/>
<sequence>MTEGPSYLRVLLTFARNSLVRDMTFRTNFILQSVTSLAWALMNVGFYLIVFDLDKNMHIGQHTGWGKWEFFVFLATTWFINSLVQTFFMPNAEEFSELIRTGNLDFALLKPIDTQFLISFQKMDWSSLANFVAAVVLLAISLTHLLNDRPDFVISPVTVFLYPLYILVGSAIMYSVMICLASTSIWLGRNQTLYNFWFYITNFSRYPMEIYARGWGMPLWGLFTFVIPVLLVVNVPARLLAQPLDPRAWWEWPLAGMAILSAILSLLLSRGVFLLALRSYRSASS</sequence>
<evidence type="ECO:0000313" key="3">
    <source>
        <dbReference type="Proteomes" id="UP000317648"/>
    </source>
</evidence>
<dbReference type="KEGG" id="lcre:Pla8534_50100"/>
<keyword evidence="1" id="KW-0812">Transmembrane</keyword>
<feature type="transmembrane region" description="Helical" evidence="1">
    <location>
        <begin position="252"/>
        <end position="277"/>
    </location>
</feature>
<keyword evidence="1" id="KW-0472">Membrane</keyword>
<dbReference type="InterPro" id="IPR010390">
    <property type="entry name" value="ABC-2_transporter-like"/>
</dbReference>
<keyword evidence="1" id="KW-1133">Transmembrane helix</keyword>
<reference evidence="2 3" key="1">
    <citation type="submission" date="2019-02" db="EMBL/GenBank/DDBJ databases">
        <title>Deep-cultivation of Planctomycetes and their phenomic and genomic characterization uncovers novel biology.</title>
        <authorList>
            <person name="Wiegand S."/>
            <person name="Jogler M."/>
            <person name="Boedeker C."/>
            <person name="Pinto D."/>
            <person name="Vollmers J."/>
            <person name="Rivas-Marin E."/>
            <person name="Kohn T."/>
            <person name="Peeters S.H."/>
            <person name="Heuer A."/>
            <person name="Rast P."/>
            <person name="Oberbeckmann S."/>
            <person name="Bunk B."/>
            <person name="Jeske O."/>
            <person name="Meyerdierks A."/>
            <person name="Storesund J.E."/>
            <person name="Kallscheuer N."/>
            <person name="Luecker S."/>
            <person name="Lage O.M."/>
            <person name="Pohl T."/>
            <person name="Merkel B.J."/>
            <person name="Hornburger P."/>
            <person name="Mueller R.-W."/>
            <person name="Bruemmer F."/>
            <person name="Labrenz M."/>
            <person name="Spormann A.M."/>
            <person name="Op den Camp H."/>
            <person name="Overmann J."/>
            <person name="Amann R."/>
            <person name="Jetten M.S.M."/>
            <person name="Mascher T."/>
            <person name="Medema M.H."/>
            <person name="Devos D.P."/>
            <person name="Kaster A.-K."/>
            <person name="Ovreas L."/>
            <person name="Rohde M."/>
            <person name="Galperin M.Y."/>
            <person name="Jogler C."/>
        </authorList>
    </citation>
    <scope>NUCLEOTIDE SEQUENCE [LARGE SCALE GENOMIC DNA]</scope>
    <source>
        <strain evidence="2 3">Pla85_3_4</strain>
    </source>
</reference>
<name>A0A518DZC0_9BACT</name>
<dbReference type="Proteomes" id="UP000317648">
    <property type="component" value="Chromosome"/>
</dbReference>
<dbReference type="PANTHER" id="PTHR36833">
    <property type="entry name" value="SLR0610 PROTEIN-RELATED"/>
    <property type="match status" value="1"/>
</dbReference>
<dbReference type="EMBL" id="CP036433">
    <property type="protein sequence ID" value="QDU97165.1"/>
    <property type="molecule type" value="Genomic_DNA"/>
</dbReference>
<evidence type="ECO:0000256" key="1">
    <source>
        <dbReference type="SAM" id="Phobius"/>
    </source>
</evidence>
<proteinExistence type="predicted"/>
<feature type="transmembrane region" description="Helical" evidence="1">
    <location>
        <begin position="128"/>
        <end position="146"/>
    </location>
</feature>
<feature type="transmembrane region" description="Helical" evidence="1">
    <location>
        <begin position="166"/>
        <end position="189"/>
    </location>
</feature>
<keyword evidence="3" id="KW-1185">Reference proteome</keyword>
<accession>A0A518DZC0</accession>
<feature type="transmembrane region" description="Helical" evidence="1">
    <location>
        <begin position="210"/>
        <end position="232"/>
    </location>
</feature>